<proteinExistence type="inferred from homology"/>
<feature type="compositionally biased region" description="Basic and acidic residues" evidence="2">
    <location>
        <begin position="305"/>
        <end position="319"/>
    </location>
</feature>
<reference evidence="5" key="1">
    <citation type="submission" date="2022-11" db="EMBL/GenBank/DDBJ databases">
        <title>Minimal conservation of predation-associated metabolite biosynthetic gene clusters underscores biosynthetic potential of Myxococcota including descriptions for ten novel species: Archangium lansinium sp. nov., Myxococcus landrumus sp. nov., Nannocystis bai.</title>
        <authorList>
            <person name="Ahearne A."/>
            <person name="Stevens C."/>
            <person name="Dowd S."/>
        </authorList>
    </citation>
    <scope>NUCLEOTIDE SEQUENCE</scope>
    <source>
        <strain evidence="5">Fl3</strain>
    </source>
</reference>
<gene>
    <name evidence="5" type="ORF">O0S08_39390</name>
</gene>
<dbReference type="PANTHER" id="PTHR30469">
    <property type="entry name" value="MULTIDRUG RESISTANCE PROTEIN MDTA"/>
    <property type="match status" value="1"/>
</dbReference>
<dbReference type="Gene3D" id="2.40.50.100">
    <property type="match status" value="1"/>
</dbReference>
<protein>
    <submittedName>
        <fullName evidence="5">Efflux RND transporter periplasmic adaptor subunit</fullName>
    </submittedName>
</protein>
<keyword evidence="6" id="KW-1185">Reference proteome</keyword>
<dbReference type="InterPro" id="IPR006143">
    <property type="entry name" value="RND_pump_MFP"/>
</dbReference>
<dbReference type="InterPro" id="IPR058792">
    <property type="entry name" value="Beta-barrel_RND_2"/>
</dbReference>
<dbReference type="Proteomes" id="UP001164459">
    <property type="component" value="Chromosome"/>
</dbReference>
<name>A0ABY7GZG2_9BACT</name>
<dbReference type="RefSeq" id="WP_269034631.1">
    <property type="nucleotide sequence ID" value="NZ_CP114040.1"/>
</dbReference>
<feature type="domain" description="CusB-like beta-barrel" evidence="4">
    <location>
        <begin position="223"/>
        <end position="295"/>
    </location>
</feature>
<feature type="region of interest" description="Disordered" evidence="2">
    <location>
        <begin position="300"/>
        <end position="340"/>
    </location>
</feature>
<sequence length="340" mass="35463">MTARPRIVPLVLAGLLVAACDSKEAEKPSLPAQAAAPTIPVPSNKGPGPQPGAKVGARDLSIERYVGTALPKQEAELGPRMSGTLASVDVEEGQMVKKGQVLFRLDARSTRLGVSQAETGLQGAQIARDNAKRELERQQQLAAKGTVAAAVLERAESAFNSAENNVSQAGVALSMARRGTADSAVVSPIDGLVAHKFKDVGETVTMMPPTIVVVIQDQSVLEVRARIPEAALRLVHVGDQVSAHFTALAVSREAKVVRVQPTVDAATRTIEIVTDVDNKDGALRPGMYVEIELRPPLASVLPGAEGEKPEAAPDAKAEVAKASPSKKAPSDPPPPSAGTH</sequence>
<dbReference type="Pfam" id="PF25917">
    <property type="entry name" value="BSH_RND"/>
    <property type="match status" value="1"/>
</dbReference>
<dbReference type="PROSITE" id="PS51257">
    <property type="entry name" value="PROKAR_LIPOPROTEIN"/>
    <property type="match status" value="1"/>
</dbReference>
<dbReference type="Gene3D" id="1.10.287.470">
    <property type="entry name" value="Helix hairpin bin"/>
    <property type="match status" value="1"/>
</dbReference>
<feature type="domain" description="Multidrug resistance protein MdtA-like barrel-sandwich hybrid" evidence="3">
    <location>
        <begin position="74"/>
        <end position="216"/>
    </location>
</feature>
<organism evidence="5 6">
    <name type="scientific">Nannocystis punicea</name>
    <dbReference type="NCBI Taxonomy" id="2995304"/>
    <lineage>
        <taxon>Bacteria</taxon>
        <taxon>Pseudomonadati</taxon>
        <taxon>Myxococcota</taxon>
        <taxon>Polyangia</taxon>
        <taxon>Nannocystales</taxon>
        <taxon>Nannocystaceae</taxon>
        <taxon>Nannocystis</taxon>
    </lineage>
</organism>
<evidence type="ECO:0000256" key="1">
    <source>
        <dbReference type="ARBA" id="ARBA00009477"/>
    </source>
</evidence>
<evidence type="ECO:0000313" key="5">
    <source>
        <dbReference type="EMBL" id="WAS92282.1"/>
    </source>
</evidence>
<accession>A0ABY7GZG2</accession>
<comment type="similarity">
    <text evidence="1">Belongs to the membrane fusion protein (MFP) (TC 8.A.1) family.</text>
</comment>
<dbReference type="SUPFAM" id="SSF111369">
    <property type="entry name" value="HlyD-like secretion proteins"/>
    <property type="match status" value="1"/>
</dbReference>
<evidence type="ECO:0000259" key="3">
    <source>
        <dbReference type="Pfam" id="PF25917"/>
    </source>
</evidence>
<dbReference type="NCBIfam" id="TIGR01730">
    <property type="entry name" value="RND_mfp"/>
    <property type="match status" value="1"/>
</dbReference>
<dbReference type="Pfam" id="PF25954">
    <property type="entry name" value="Beta-barrel_RND_2"/>
    <property type="match status" value="1"/>
</dbReference>
<feature type="region of interest" description="Disordered" evidence="2">
    <location>
        <begin position="28"/>
        <end position="54"/>
    </location>
</feature>
<dbReference type="EMBL" id="CP114040">
    <property type="protein sequence ID" value="WAS92282.1"/>
    <property type="molecule type" value="Genomic_DNA"/>
</dbReference>
<dbReference type="InterPro" id="IPR058625">
    <property type="entry name" value="MdtA-like_BSH"/>
</dbReference>
<evidence type="ECO:0000313" key="6">
    <source>
        <dbReference type="Proteomes" id="UP001164459"/>
    </source>
</evidence>
<evidence type="ECO:0000259" key="4">
    <source>
        <dbReference type="Pfam" id="PF25954"/>
    </source>
</evidence>
<feature type="compositionally biased region" description="Pro residues" evidence="2">
    <location>
        <begin position="330"/>
        <end position="340"/>
    </location>
</feature>
<evidence type="ECO:0000256" key="2">
    <source>
        <dbReference type="SAM" id="MobiDB-lite"/>
    </source>
</evidence>
<dbReference type="Gene3D" id="2.40.30.170">
    <property type="match status" value="1"/>
</dbReference>